<feature type="transmembrane region" description="Helical" evidence="7">
    <location>
        <begin position="163"/>
        <end position="182"/>
    </location>
</feature>
<reference evidence="9 10" key="1">
    <citation type="submission" date="2014-06" db="EMBL/GenBank/DDBJ databases">
        <title>Genetic determinant of reutericyclin biosynthesis of Lactobacillus reuteri.</title>
        <authorList>
            <person name="Lin X."/>
            <person name="Duar R."/>
            <person name="Walter J."/>
            <person name="Gaenzle M."/>
        </authorList>
    </citation>
    <scope>NUCLEOTIDE SEQUENCE [LARGE SCALE GENOMIC DNA]</scope>
    <source>
        <strain evidence="9 10">LTH2584</strain>
    </source>
</reference>
<keyword evidence="6 7" id="KW-0472">Membrane</keyword>
<keyword evidence="2" id="KW-0813">Transport</keyword>
<evidence type="ECO:0000256" key="2">
    <source>
        <dbReference type="ARBA" id="ARBA00022448"/>
    </source>
</evidence>
<dbReference type="AlphaFoldDB" id="A0A073JP91"/>
<evidence type="ECO:0000259" key="8">
    <source>
        <dbReference type="PROSITE" id="PS50850"/>
    </source>
</evidence>
<feature type="transmembrane region" description="Helical" evidence="7">
    <location>
        <begin position="40"/>
        <end position="61"/>
    </location>
</feature>
<feature type="transmembrane region" description="Helical" evidence="7">
    <location>
        <begin position="131"/>
        <end position="157"/>
    </location>
</feature>
<evidence type="ECO:0000256" key="4">
    <source>
        <dbReference type="ARBA" id="ARBA00022692"/>
    </source>
</evidence>
<feature type="transmembrane region" description="Helical" evidence="7">
    <location>
        <begin position="203"/>
        <end position="222"/>
    </location>
</feature>
<feature type="domain" description="Major facilitator superfamily (MFS) profile" evidence="8">
    <location>
        <begin position="7"/>
        <end position="385"/>
    </location>
</feature>
<dbReference type="CDD" id="cd17324">
    <property type="entry name" value="MFS_NepI_like"/>
    <property type="match status" value="1"/>
</dbReference>
<dbReference type="EMBL" id="JOSX01000019">
    <property type="protein sequence ID" value="KEK15063.1"/>
    <property type="molecule type" value="Genomic_DNA"/>
</dbReference>
<dbReference type="PANTHER" id="PTHR43124:SF3">
    <property type="entry name" value="CHLORAMPHENICOL EFFLUX PUMP RV0191"/>
    <property type="match status" value="1"/>
</dbReference>
<keyword evidence="3" id="KW-1003">Cell membrane</keyword>
<proteinExistence type="predicted"/>
<organism evidence="9 10">
    <name type="scientific">Limosilactobacillus reuteri</name>
    <name type="common">Lactobacillus reuteri</name>
    <dbReference type="NCBI Taxonomy" id="1598"/>
    <lineage>
        <taxon>Bacteria</taxon>
        <taxon>Bacillati</taxon>
        <taxon>Bacillota</taxon>
        <taxon>Bacilli</taxon>
        <taxon>Lactobacillales</taxon>
        <taxon>Lactobacillaceae</taxon>
        <taxon>Limosilactobacillus</taxon>
    </lineage>
</organism>
<dbReference type="InterPro" id="IPR050189">
    <property type="entry name" value="MFS_Efflux_Transporters"/>
</dbReference>
<dbReference type="PANTHER" id="PTHR43124">
    <property type="entry name" value="PURINE EFFLUX PUMP PBUE"/>
    <property type="match status" value="1"/>
</dbReference>
<name>A0A073JP91_LIMRT</name>
<dbReference type="PROSITE" id="PS51257">
    <property type="entry name" value="PROKAR_LIPOPROTEIN"/>
    <property type="match status" value="1"/>
</dbReference>
<evidence type="ECO:0000256" key="6">
    <source>
        <dbReference type="ARBA" id="ARBA00023136"/>
    </source>
</evidence>
<dbReference type="Proteomes" id="UP000027731">
    <property type="component" value="Unassembled WGS sequence"/>
</dbReference>
<dbReference type="SUPFAM" id="SSF103473">
    <property type="entry name" value="MFS general substrate transporter"/>
    <property type="match status" value="1"/>
</dbReference>
<comment type="subcellular location">
    <subcellularLocation>
        <location evidence="1">Cell membrane</location>
        <topology evidence="1">Multi-pass membrane protein</topology>
    </subcellularLocation>
</comment>
<feature type="transmembrane region" description="Helical" evidence="7">
    <location>
        <begin position="73"/>
        <end position="92"/>
    </location>
</feature>
<evidence type="ECO:0000256" key="5">
    <source>
        <dbReference type="ARBA" id="ARBA00022989"/>
    </source>
</evidence>
<evidence type="ECO:0000313" key="10">
    <source>
        <dbReference type="Proteomes" id="UP000027731"/>
    </source>
</evidence>
<protein>
    <submittedName>
        <fullName evidence="9">MFS transporter</fullName>
    </submittedName>
</protein>
<dbReference type="InterPro" id="IPR020846">
    <property type="entry name" value="MFS_dom"/>
</dbReference>
<feature type="transmembrane region" description="Helical" evidence="7">
    <location>
        <begin position="242"/>
        <end position="263"/>
    </location>
</feature>
<gene>
    <name evidence="9" type="ORF">LR3_05370</name>
</gene>
<feature type="transmembrane region" description="Helical" evidence="7">
    <location>
        <begin position="270"/>
        <end position="289"/>
    </location>
</feature>
<dbReference type="PATRIC" id="fig|1598.90.peg.1324"/>
<evidence type="ECO:0000256" key="1">
    <source>
        <dbReference type="ARBA" id="ARBA00004651"/>
    </source>
</evidence>
<feature type="transmembrane region" description="Helical" evidence="7">
    <location>
        <begin position="328"/>
        <end position="349"/>
    </location>
</feature>
<dbReference type="PROSITE" id="PS50850">
    <property type="entry name" value="MFS"/>
    <property type="match status" value="1"/>
</dbReference>
<dbReference type="GO" id="GO:0005886">
    <property type="term" value="C:plasma membrane"/>
    <property type="evidence" value="ECO:0007669"/>
    <property type="project" value="UniProtKB-SubCell"/>
</dbReference>
<feature type="transmembrane region" description="Helical" evidence="7">
    <location>
        <begin position="361"/>
        <end position="380"/>
    </location>
</feature>
<dbReference type="InterPro" id="IPR011701">
    <property type="entry name" value="MFS"/>
</dbReference>
<evidence type="ECO:0000256" key="3">
    <source>
        <dbReference type="ARBA" id="ARBA00022475"/>
    </source>
</evidence>
<dbReference type="GO" id="GO:0022857">
    <property type="term" value="F:transmembrane transporter activity"/>
    <property type="evidence" value="ECO:0007669"/>
    <property type="project" value="InterPro"/>
</dbReference>
<keyword evidence="4 7" id="KW-0812">Transmembrane</keyword>
<dbReference type="Pfam" id="PF07690">
    <property type="entry name" value="MFS_1"/>
    <property type="match status" value="1"/>
</dbReference>
<keyword evidence="5 7" id="KW-1133">Transmembrane helix</keyword>
<accession>A0A073JP91</accession>
<feature type="transmembrane region" description="Helical" evidence="7">
    <location>
        <begin position="98"/>
        <end position="119"/>
    </location>
</feature>
<sequence length="386" mass="41675">MKHAKLRSFTFILVAFMLGCNEFMVVGVLSDIARSYHVPLSTVGFLVTAFAGVYAISTPIITTLTSNWNRYKLLMLLMIVFFIGNTLTAIAPTLGWLLFARIITAAVAGTIISLINLLVSIITPMDKRPMVLAWVGAGFSIASVIGVPLGTTIATLLSWHDSFWIISGLTLIVFALLAWLTPRDTPQVKGSILEQLALLKDHRVLLGIGITVAVLSLQYTFYTYVRPLITTVMGFNLTSLNWLLLLLGVMSIIGNEIAGIVASHNGVQKLPIVFILMTILSLVLGIALGNKITGMLVLAALCVVVIIYGTTIQLVFISVAEKEYPQSLALATSLISIFANVGISLGSFTASTTVNFANLTMLGYVGAVYGLLAIGLSLVLRRFYRK</sequence>
<dbReference type="Gene3D" id="1.20.1250.20">
    <property type="entry name" value="MFS general substrate transporter like domains"/>
    <property type="match status" value="1"/>
</dbReference>
<evidence type="ECO:0000313" key="9">
    <source>
        <dbReference type="EMBL" id="KEK15063.1"/>
    </source>
</evidence>
<evidence type="ECO:0000256" key="7">
    <source>
        <dbReference type="SAM" id="Phobius"/>
    </source>
</evidence>
<comment type="caution">
    <text evidence="9">The sequence shown here is derived from an EMBL/GenBank/DDBJ whole genome shotgun (WGS) entry which is preliminary data.</text>
</comment>
<feature type="transmembrane region" description="Helical" evidence="7">
    <location>
        <begin position="295"/>
        <end position="316"/>
    </location>
</feature>
<dbReference type="InterPro" id="IPR036259">
    <property type="entry name" value="MFS_trans_sf"/>
</dbReference>